<protein>
    <recommendedName>
        <fullName evidence="3">Aldehyde dehydrogenase domain-containing protein</fullName>
    </recommendedName>
</protein>
<dbReference type="Gene3D" id="3.40.309.10">
    <property type="entry name" value="Aldehyde Dehydrogenase, Chain A, domain 2"/>
    <property type="match status" value="1"/>
</dbReference>
<dbReference type="Gene3D" id="3.40.605.10">
    <property type="entry name" value="Aldehyde Dehydrogenase, Chain A, domain 1"/>
    <property type="match status" value="1"/>
</dbReference>
<proteinExistence type="predicted"/>
<keyword evidence="5" id="KW-1185">Reference proteome</keyword>
<dbReference type="PANTHER" id="PTHR42862">
    <property type="entry name" value="DELTA-1-PYRROLINE-5-CARBOXYLATE DEHYDROGENASE 1, ISOFORM A-RELATED"/>
    <property type="match status" value="1"/>
</dbReference>
<evidence type="ECO:0000259" key="3">
    <source>
        <dbReference type="Pfam" id="PF00171"/>
    </source>
</evidence>
<keyword evidence="2" id="KW-0520">NAD</keyword>
<keyword evidence="1" id="KW-0560">Oxidoreductase</keyword>
<dbReference type="SUPFAM" id="SSF53720">
    <property type="entry name" value="ALDH-like"/>
    <property type="match status" value="1"/>
</dbReference>
<organism evidence="4 5">
    <name type="scientific">Spodoptera littoralis</name>
    <name type="common">Egyptian cotton leafworm</name>
    <dbReference type="NCBI Taxonomy" id="7109"/>
    <lineage>
        <taxon>Eukaryota</taxon>
        <taxon>Metazoa</taxon>
        <taxon>Ecdysozoa</taxon>
        <taxon>Arthropoda</taxon>
        <taxon>Hexapoda</taxon>
        <taxon>Insecta</taxon>
        <taxon>Pterygota</taxon>
        <taxon>Neoptera</taxon>
        <taxon>Endopterygota</taxon>
        <taxon>Lepidoptera</taxon>
        <taxon>Glossata</taxon>
        <taxon>Ditrysia</taxon>
        <taxon>Noctuoidea</taxon>
        <taxon>Noctuidae</taxon>
        <taxon>Amphipyrinae</taxon>
        <taxon>Spodoptera</taxon>
    </lineage>
</organism>
<dbReference type="Pfam" id="PF00171">
    <property type="entry name" value="Aldedh"/>
    <property type="match status" value="1"/>
</dbReference>
<dbReference type="InterPro" id="IPR050485">
    <property type="entry name" value="Proline_metab_enzyme"/>
</dbReference>
<evidence type="ECO:0000313" key="5">
    <source>
        <dbReference type="Proteomes" id="UP001153321"/>
    </source>
</evidence>
<dbReference type="InterPro" id="IPR015590">
    <property type="entry name" value="Aldehyde_DH_dom"/>
</dbReference>
<dbReference type="EMBL" id="LR824534">
    <property type="protein sequence ID" value="CAH1643805.1"/>
    <property type="molecule type" value="Genomic_DNA"/>
</dbReference>
<dbReference type="InterPro" id="IPR016161">
    <property type="entry name" value="Ald_DH/histidinol_DH"/>
</dbReference>
<dbReference type="GO" id="GO:0010133">
    <property type="term" value="P:L-proline catabolic process to L-glutamate"/>
    <property type="evidence" value="ECO:0007669"/>
    <property type="project" value="TreeGrafter"/>
</dbReference>
<dbReference type="PANTHER" id="PTHR42862:SF1">
    <property type="entry name" value="DELTA-1-PYRROLINE-5-CARBOXYLATE DEHYDROGENASE 2, ISOFORM A-RELATED"/>
    <property type="match status" value="1"/>
</dbReference>
<dbReference type="InterPro" id="IPR016163">
    <property type="entry name" value="Ald_DH_C"/>
</dbReference>
<dbReference type="Proteomes" id="UP001153321">
    <property type="component" value="Chromosome 3"/>
</dbReference>
<dbReference type="AlphaFoldDB" id="A0A9P0N706"/>
<evidence type="ECO:0000256" key="2">
    <source>
        <dbReference type="ARBA" id="ARBA00023027"/>
    </source>
</evidence>
<name>A0A9P0N706_SPOLI</name>
<dbReference type="GO" id="GO:0005759">
    <property type="term" value="C:mitochondrial matrix"/>
    <property type="evidence" value="ECO:0007669"/>
    <property type="project" value="TreeGrafter"/>
</dbReference>
<dbReference type="InterPro" id="IPR016162">
    <property type="entry name" value="Ald_DH_N"/>
</dbReference>
<sequence>MLRSASVELRVACRPRGRGMARAARTPRPASVLQPQCVVYPRAPRNERVLEHSVGTKERNCLAHELATLTRHPETVPIFLGPEKTCYGDCCIQAMPFDHQLVAAYFHHAWPATISQAIELATACQPSWERTSVDERCGVLERATDLLAGVFRQRVIAAAMIGQGMTAIQAELNVCQLIDYLRFGCYFMRELTRSKSLIDGGDDAINHNQYHGLEGFWAAITPYNSLAYAAQLAIIPTIIGNCVVWKPSDHSVLACYRVFECLQCAGLPPGVLNFVPADEKRFLDAVCTNTDLAGISFGGTTRTLEHIWRTVSAHIDKYLHFPRIVGTGSGKNFHVVHSSANLANAVACTARAAFEMAGQKSSSCSRVFVAQSVLDRFLQCLAQVAQSLVVCHPLDYRCFMSALASQAAYDKVCGFLERASRDNTARLVCGGRTEPGVGYFVEPTVYVVPEPTHELMCEELRGPVLAVCGFPDNDPEALVWAVAQARYAITGSIFARDMRWARWAAGALREHSAALYLNARCSEDTPGQQALGGSRKSAAGGGKVLCRSALCGSMYCSVVLQAGSMSYLLQCRMLQAGSMSYLLQCRMLQAGSMSYLLQCRMLQAGSMSYLLQCRMLQAGSMSYLLQCRMLQAGSMSYLLQCRMLQAGSMSYLLQCRMLQAGSMSYLLQCRMLQAGSMSYLLQCRMLQAGSMSYLLQCRMLQAGSMSYLLQCRMLQAGSMSYLLQFATERSIRESLQACTDVTYSYMDETPPIVVLK</sequence>
<accession>A0A9P0N706</accession>
<reference evidence="4" key="1">
    <citation type="submission" date="2022-02" db="EMBL/GenBank/DDBJ databases">
        <authorList>
            <person name="King R."/>
        </authorList>
    </citation>
    <scope>NUCLEOTIDE SEQUENCE</scope>
</reference>
<evidence type="ECO:0000256" key="1">
    <source>
        <dbReference type="ARBA" id="ARBA00023002"/>
    </source>
</evidence>
<feature type="domain" description="Aldehyde dehydrogenase" evidence="3">
    <location>
        <begin position="96"/>
        <end position="541"/>
    </location>
</feature>
<gene>
    <name evidence="4" type="ORF">SPLIT_LOCUS9158</name>
</gene>
<evidence type="ECO:0000313" key="4">
    <source>
        <dbReference type="EMBL" id="CAH1643805.1"/>
    </source>
</evidence>
<dbReference type="GO" id="GO:0003842">
    <property type="term" value="F:L-glutamate gamma-semialdehyde dehydrogenase activity"/>
    <property type="evidence" value="ECO:0007669"/>
    <property type="project" value="TreeGrafter"/>
</dbReference>